<reference evidence="3 4" key="1">
    <citation type="submission" date="2021-03" db="EMBL/GenBank/DDBJ databases">
        <title>Genomic Encyclopedia of Type Strains, Phase IV (KMG-IV): sequencing the most valuable type-strain genomes for metagenomic binning, comparative biology and taxonomic classification.</title>
        <authorList>
            <person name="Goeker M."/>
        </authorList>
    </citation>
    <scope>NUCLEOTIDE SEQUENCE [LARGE SCALE GENOMIC DNA]</scope>
    <source>
        <strain evidence="3 4">DSM 28783</strain>
    </source>
</reference>
<dbReference type="Pfam" id="PF01546">
    <property type="entry name" value="Peptidase_M20"/>
    <property type="match status" value="1"/>
</dbReference>
<sequence length="435" mass="47432">MDIEQVKKLVCEVIDKNSEKIIEFSKSIEKNPELGFKEKKTARKVADIFDDIGLKYKEGIAITGVKAKLKDKNDGINVAILGELDAVICRGNKNTDSETGAAHTCGHHLQLGALIGAAIGLKLSGISDELHGNVTFMAVPAEECIEVSYRQKLREQGKLHFMGGKQELIYRGEFDDIDIAMMMHSLKDSPKPTAAIGLTSNGFIAKTINYVGKIAHAAEAPEEGINALNAAMLGIAGVNALRETFKDDDYVRFHPIITKGGEVVNCVPDDVRLESYVRAKTVDAMIKANKKVDRALKAGGDAVGAKTIIKNIPGYLPLKCSKELNSVFKENCKKLLPEESILDAGHFFASTDMGDVSQLIPSIHPYIGGVSGLLHAKDFNVEDYNAACVLPAKLLAMTIIDLLSDNAKKGKSIIKNFKPIFTKQQYLKLMNEFNN</sequence>
<evidence type="ECO:0000256" key="1">
    <source>
        <dbReference type="PIRNR" id="PIRNR037226"/>
    </source>
</evidence>
<evidence type="ECO:0000313" key="4">
    <source>
        <dbReference type="Proteomes" id="UP001519307"/>
    </source>
</evidence>
<dbReference type="Proteomes" id="UP001519307">
    <property type="component" value="Unassembled WGS sequence"/>
</dbReference>
<dbReference type="InterPro" id="IPR052030">
    <property type="entry name" value="Peptidase_M20/M20A_hydrolases"/>
</dbReference>
<dbReference type="PANTHER" id="PTHR30575:SF3">
    <property type="entry name" value="PEPTIDASE M20 DIMERISATION DOMAIN-CONTAINING PROTEIN"/>
    <property type="match status" value="1"/>
</dbReference>
<dbReference type="InterPro" id="IPR011650">
    <property type="entry name" value="Peptidase_M20_dimer"/>
</dbReference>
<dbReference type="EMBL" id="JAGGLM010000021">
    <property type="protein sequence ID" value="MBP2033760.1"/>
    <property type="molecule type" value="Genomic_DNA"/>
</dbReference>
<keyword evidence="4" id="KW-1185">Reference proteome</keyword>
<dbReference type="RefSeq" id="WP_209703017.1">
    <property type="nucleotide sequence ID" value="NZ_JAGGLM010000021.1"/>
</dbReference>
<accession>A0ABS4KUP5</accession>
<comment type="caution">
    <text evidence="3">The sequence shown here is derived from an EMBL/GenBank/DDBJ whole genome shotgun (WGS) entry which is preliminary data.</text>
</comment>
<dbReference type="Pfam" id="PF07687">
    <property type="entry name" value="M20_dimer"/>
    <property type="match status" value="1"/>
</dbReference>
<organism evidence="3 4">
    <name type="scientific">Clostridium algifaecis</name>
    <dbReference type="NCBI Taxonomy" id="1472040"/>
    <lineage>
        <taxon>Bacteria</taxon>
        <taxon>Bacillati</taxon>
        <taxon>Bacillota</taxon>
        <taxon>Clostridia</taxon>
        <taxon>Eubacteriales</taxon>
        <taxon>Clostridiaceae</taxon>
        <taxon>Clostridium</taxon>
    </lineage>
</organism>
<name>A0ABS4KUP5_9CLOT</name>
<feature type="domain" description="Peptidase M20 dimerisation" evidence="2">
    <location>
        <begin position="202"/>
        <end position="298"/>
    </location>
</feature>
<dbReference type="SUPFAM" id="SSF55031">
    <property type="entry name" value="Bacterial exopeptidase dimerisation domain"/>
    <property type="match status" value="1"/>
</dbReference>
<dbReference type="InterPro" id="IPR002933">
    <property type="entry name" value="Peptidase_M20"/>
</dbReference>
<evidence type="ECO:0000313" key="3">
    <source>
        <dbReference type="EMBL" id="MBP2033760.1"/>
    </source>
</evidence>
<evidence type="ECO:0000259" key="2">
    <source>
        <dbReference type="Pfam" id="PF07687"/>
    </source>
</evidence>
<dbReference type="PIRSF" id="PIRSF037226">
    <property type="entry name" value="Amidohydrolase_ACY1L2_prd"/>
    <property type="match status" value="1"/>
</dbReference>
<comment type="similarity">
    <text evidence="1">Belongs to the peptidase M20A family.</text>
</comment>
<dbReference type="NCBIfam" id="TIGR01891">
    <property type="entry name" value="amidohydrolases"/>
    <property type="match status" value="1"/>
</dbReference>
<dbReference type="InterPro" id="IPR017144">
    <property type="entry name" value="Xaa-Arg_dipeptidase"/>
</dbReference>
<dbReference type="PANTHER" id="PTHR30575">
    <property type="entry name" value="PEPTIDASE M20"/>
    <property type="match status" value="1"/>
</dbReference>
<dbReference type="SUPFAM" id="SSF53187">
    <property type="entry name" value="Zn-dependent exopeptidases"/>
    <property type="match status" value="1"/>
</dbReference>
<protein>
    <recommendedName>
        <fullName evidence="1">Peptidase M20 domain-containing protein 2</fullName>
    </recommendedName>
</protein>
<dbReference type="InterPro" id="IPR036264">
    <property type="entry name" value="Bact_exopeptidase_dim_dom"/>
</dbReference>
<dbReference type="Gene3D" id="3.30.70.360">
    <property type="match status" value="1"/>
</dbReference>
<dbReference type="Gene3D" id="3.40.630.10">
    <property type="entry name" value="Zn peptidases"/>
    <property type="match status" value="1"/>
</dbReference>
<dbReference type="InterPro" id="IPR017439">
    <property type="entry name" value="Amidohydrolase"/>
</dbReference>
<proteinExistence type="inferred from homology"/>
<gene>
    <name evidence="3" type="ORF">J2Z42_002467</name>
</gene>